<name>A0A1Y5TKV2_9RHOB</name>
<dbReference type="Gene3D" id="3.40.190.10">
    <property type="entry name" value="Periplasmic binding protein-like II"/>
    <property type="match status" value="1"/>
</dbReference>
<keyword evidence="2" id="KW-1185">Reference proteome</keyword>
<organism evidence="1 2">
    <name type="scientific">Roseisalinus antarcticus</name>
    <dbReference type="NCBI Taxonomy" id="254357"/>
    <lineage>
        <taxon>Bacteria</taxon>
        <taxon>Pseudomonadati</taxon>
        <taxon>Pseudomonadota</taxon>
        <taxon>Alphaproteobacteria</taxon>
        <taxon>Rhodobacterales</taxon>
        <taxon>Roseobacteraceae</taxon>
        <taxon>Roseisalinus</taxon>
    </lineage>
</organism>
<reference evidence="1 2" key="1">
    <citation type="submission" date="2017-03" db="EMBL/GenBank/DDBJ databases">
        <authorList>
            <person name="Afonso C.L."/>
            <person name="Miller P.J."/>
            <person name="Scott M.A."/>
            <person name="Spackman E."/>
            <person name="Goraichik I."/>
            <person name="Dimitrov K.M."/>
            <person name="Suarez D.L."/>
            <person name="Swayne D.E."/>
        </authorList>
    </citation>
    <scope>NUCLEOTIDE SEQUENCE [LARGE SCALE GENOMIC DNA]</scope>
    <source>
        <strain evidence="1 2">CECT 7023</strain>
    </source>
</reference>
<dbReference type="InterPro" id="IPR006059">
    <property type="entry name" value="SBP"/>
</dbReference>
<protein>
    <recommendedName>
        <fullName evidence="3">Bacterial extracellular solute-binding protein</fullName>
    </recommendedName>
</protein>
<dbReference type="RefSeq" id="WP_200812524.1">
    <property type="nucleotide sequence ID" value="NZ_FWFZ01000016.1"/>
</dbReference>
<dbReference type="Pfam" id="PF13416">
    <property type="entry name" value="SBP_bac_8"/>
    <property type="match status" value="1"/>
</dbReference>
<evidence type="ECO:0000313" key="1">
    <source>
        <dbReference type="EMBL" id="SLN62716.1"/>
    </source>
</evidence>
<sequence>MIRLRGMTWDHPRGVDPLVALSEAWRSEHGVEITWDRRSLQDFESYPVEELAARYDLIIIDHPHVGQITAEGCLLPLPDAPEIAAGSLGQSFESYTWQGRQWAWPVDAAAQVQAVRPDLGGPASDWDEVLRLAGEGRVAIPLRPPHSLMSFYTLCANLGTPCRVDGDAPFCDRRGAVRALELLAALAGAVDPVCNDQDPIAVLEEMAEGNRLSCAPLIYGYVSYAIAGTRPNRIAFHDIPEATKGAGPRGSALGGTGLAVSARCKAPEAAVAFARHAAGPVAQEGPWPFAGGQAGHRGAWTLPGVDAEAGGFYSGTLATLDMAWMRPRHDGYMPFQQAASERVGAALKDGRIDAALDDLDRLFVESFGAG</sequence>
<dbReference type="AlphaFoldDB" id="A0A1Y5TKV2"/>
<dbReference type="SUPFAM" id="SSF53850">
    <property type="entry name" value="Periplasmic binding protein-like II"/>
    <property type="match status" value="1"/>
</dbReference>
<dbReference type="EMBL" id="FWFZ01000016">
    <property type="protein sequence ID" value="SLN62716.1"/>
    <property type="molecule type" value="Genomic_DNA"/>
</dbReference>
<gene>
    <name evidence="1" type="ORF">ROA7023_02926</name>
</gene>
<evidence type="ECO:0008006" key="3">
    <source>
        <dbReference type="Google" id="ProtNLM"/>
    </source>
</evidence>
<evidence type="ECO:0000313" key="2">
    <source>
        <dbReference type="Proteomes" id="UP000193900"/>
    </source>
</evidence>
<proteinExistence type="predicted"/>
<dbReference type="Proteomes" id="UP000193900">
    <property type="component" value="Unassembled WGS sequence"/>
</dbReference>
<accession>A0A1Y5TKV2</accession>